<evidence type="ECO:0000313" key="3">
    <source>
        <dbReference type="Proteomes" id="UP001335648"/>
    </source>
</evidence>
<reference evidence="2 3" key="1">
    <citation type="journal article" date="2023" name="Mol. Biol. Evol.">
        <title>Genomics of Secondarily Temperate Adaptation in the Only Non-Antarctic Icefish.</title>
        <authorList>
            <person name="Rivera-Colon A.G."/>
            <person name="Rayamajhi N."/>
            <person name="Minhas B.F."/>
            <person name="Madrigal G."/>
            <person name="Bilyk K.T."/>
            <person name="Yoon V."/>
            <person name="Hune M."/>
            <person name="Gregory S."/>
            <person name="Cheng C.H.C."/>
            <person name="Catchen J.M."/>
        </authorList>
    </citation>
    <scope>NUCLEOTIDE SEQUENCE [LARGE SCALE GENOMIC DNA]</scope>
    <source>
        <strain evidence="2">JC2023a</strain>
    </source>
</reference>
<keyword evidence="3" id="KW-1185">Reference proteome</keyword>
<sequence>MPATERRGSGRVGGCVCSAQRAQQLKVVNSFSDLLSPPADRARLRTDWTLREETPEGEKMETGRPEYVLNKKP</sequence>
<evidence type="ECO:0000313" key="2">
    <source>
        <dbReference type="EMBL" id="KAK5909387.1"/>
    </source>
</evidence>
<dbReference type="AlphaFoldDB" id="A0AAN8CSE5"/>
<proteinExistence type="predicted"/>
<organism evidence="2 3">
    <name type="scientific">Champsocephalus esox</name>
    <name type="common">pike icefish</name>
    <dbReference type="NCBI Taxonomy" id="159716"/>
    <lineage>
        <taxon>Eukaryota</taxon>
        <taxon>Metazoa</taxon>
        <taxon>Chordata</taxon>
        <taxon>Craniata</taxon>
        <taxon>Vertebrata</taxon>
        <taxon>Euteleostomi</taxon>
        <taxon>Actinopterygii</taxon>
        <taxon>Neopterygii</taxon>
        <taxon>Teleostei</taxon>
        <taxon>Neoteleostei</taxon>
        <taxon>Acanthomorphata</taxon>
        <taxon>Eupercaria</taxon>
        <taxon>Perciformes</taxon>
        <taxon>Notothenioidei</taxon>
        <taxon>Channichthyidae</taxon>
        <taxon>Champsocephalus</taxon>
    </lineage>
</organism>
<comment type="caution">
    <text evidence="2">The sequence shown here is derived from an EMBL/GenBank/DDBJ whole genome shotgun (WGS) entry which is preliminary data.</text>
</comment>
<evidence type="ECO:0000256" key="1">
    <source>
        <dbReference type="SAM" id="MobiDB-lite"/>
    </source>
</evidence>
<dbReference type="EMBL" id="JAULUE010002048">
    <property type="protein sequence ID" value="KAK5909387.1"/>
    <property type="molecule type" value="Genomic_DNA"/>
</dbReference>
<accession>A0AAN8CSE5</accession>
<feature type="region of interest" description="Disordered" evidence="1">
    <location>
        <begin position="53"/>
        <end position="73"/>
    </location>
</feature>
<name>A0AAN8CSE5_9TELE</name>
<dbReference type="Proteomes" id="UP001335648">
    <property type="component" value="Unassembled WGS sequence"/>
</dbReference>
<gene>
    <name evidence="2" type="ORF">CesoFtcFv8_003320</name>
</gene>
<feature type="compositionally biased region" description="Basic and acidic residues" evidence="1">
    <location>
        <begin position="53"/>
        <end position="64"/>
    </location>
</feature>
<protein>
    <submittedName>
        <fullName evidence="2">Uncharacterized protein</fullName>
    </submittedName>
</protein>